<reference evidence="2 3" key="1">
    <citation type="journal article" date="2006" name="PLoS Genet.">
        <title>Who ate whom? Adaptive Helicobacter genomic changes that accompanied a host jump from early humans to large felines.</title>
        <authorList>
            <person name="Eppinger M."/>
            <person name="Baar C."/>
            <person name="Linz B."/>
            <person name="Raddatz G."/>
            <person name="Lanz C."/>
            <person name="Keller H."/>
            <person name="Morelli G."/>
            <person name="Gressmann H."/>
            <person name="Achtman M."/>
            <person name="Schuster S.C."/>
        </authorList>
    </citation>
    <scope>NUCLEOTIDE SEQUENCE [LARGE SCALE GENOMIC DNA]</scope>
    <source>
        <strain evidence="2 3">Sheeba</strain>
    </source>
</reference>
<dbReference type="EMBL" id="AM260522">
    <property type="protein sequence ID" value="CAJ99748.1"/>
    <property type="molecule type" value="Genomic_DNA"/>
</dbReference>
<feature type="transmembrane region" description="Helical" evidence="1">
    <location>
        <begin position="261"/>
        <end position="278"/>
    </location>
</feature>
<dbReference type="GeneID" id="31758360"/>
<organism evidence="2 3">
    <name type="scientific">Helicobacter acinonychis (strain Sheeba)</name>
    <dbReference type="NCBI Taxonomy" id="382638"/>
    <lineage>
        <taxon>Bacteria</taxon>
        <taxon>Pseudomonadati</taxon>
        <taxon>Campylobacterota</taxon>
        <taxon>Epsilonproteobacteria</taxon>
        <taxon>Campylobacterales</taxon>
        <taxon>Helicobacteraceae</taxon>
        <taxon>Helicobacter</taxon>
    </lineage>
</organism>
<dbReference type="Proteomes" id="UP000000775">
    <property type="component" value="Chromosome"/>
</dbReference>
<keyword evidence="3" id="KW-1185">Reference proteome</keyword>
<evidence type="ECO:0000313" key="2">
    <source>
        <dbReference type="EMBL" id="CAJ99748.1"/>
    </source>
</evidence>
<dbReference type="KEGG" id="hac:Hac_0976"/>
<dbReference type="HOGENOM" id="CLU_064920_0_0_7"/>
<name>Q17X78_HELAH</name>
<dbReference type="BioCyc" id="HACI382638:HAC_RS04195-MONOMER"/>
<dbReference type="OrthoDB" id="5368708at2"/>
<evidence type="ECO:0000313" key="3">
    <source>
        <dbReference type="Proteomes" id="UP000000775"/>
    </source>
</evidence>
<keyword evidence="1" id="KW-0472">Membrane</keyword>
<protein>
    <submittedName>
        <fullName evidence="2">Uncharacterized protein</fullName>
    </submittedName>
</protein>
<dbReference type="RefSeq" id="WP_011577859.1">
    <property type="nucleotide sequence ID" value="NC_008229.1"/>
</dbReference>
<gene>
    <name evidence="2" type="ordered locus">Hac_0976</name>
</gene>
<proteinExistence type="predicted"/>
<feature type="transmembrane region" description="Helical" evidence="1">
    <location>
        <begin position="22"/>
        <end position="45"/>
    </location>
</feature>
<accession>Q17X78</accession>
<dbReference type="STRING" id="382638.Hac_0976"/>
<keyword evidence="1" id="KW-1133">Transmembrane helix</keyword>
<sequence length="403" mass="45783">MSDKDLEIQEKEKIKKKKGRKYIYIFLGTIIGLFITYNIISIILYNEPSQEMKTAHTKTILKYLPDLIKNNLDSHQLEISDLLNSGKDRMYSEIDTQVDNLFNPIENNVDKFLDWHYSLKGNYTELGLWLAKATGLSVKDAIANKLQEKFLGTDYEQRLKTMTDNISDTYISLLTQHKEDVEKIATQGMDTNDSQIAEILKNIDDGIDDKIKEHVKLKSYFIGAVGVVASVGVGVIMGKIAPEFLAKLSTRFGVGILTKGIGGGLISAIGVDVAFNYFDEKLNRKKFKEEIENNIKKVKEDLKENLKDDFDDSIEELGDDLKNAFTNPQAIVGGQTLKDRMKGLDPNTQEKDSKRTIEMFNKMLNQNIQENFEKIEIFGVPQTETFKDLNQNTPKENNQGDNQ</sequence>
<dbReference type="AlphaFoldDB" id="Q17X78"/>
<feature type="transmembrane region" description="Helical" evidence="1">
    <location>
        <begin position="220"/>
        <end position="241"/>
    </location>
</feature>
<evidence type="ECO:0000256" key="1">
    <source>
        <dbReference type="SAM" id="Phobius"/>
    </source>
</evidence>
<keyword evidence="1" id="KW-0812">Transmembrane</keyword>